<dbReference type="InterPro" id="IPR051852">
    <property type="entry name" value="Alpha-type_PK"/>
</dbReference>
<dbReference type="SUPFAM" id="SSF56112">
    <property type="entry name" value="Protein kinase-like (PK-like)"/>
    <property type="match status" value="1"/>
</dbReference>
<dbReference type="CDD" id="cd04515">
    <property type="entry name" value="Alpha_kinase"/>
    <property type="match status" value="1"/>
</dbReference>
<dbReference type="Proteomes" id="UP001178507">
    <property type="component" value="Unassembled WGS sequence"/>
</dbReference>
<keyword evidence="1" id="KW-0723">Serine/threonine-protein kinase</keyword>
<comment type="caution">
    <text evidence="7">The sequence shown here is derived from an EMBL/GenBank/DDBJ whole genome shotgun (WGS) entry which is preliminary data.</text>
</comment>
<sequence>MMNIFRALWKEVCGRIFPVQDLEGHTNLFSDSVSGSLHNNVQKAREKLLVWNTKRFMTQIQEDSEWIPGKLGTFEHPQARNLLSRILAEPTAELAFNSAKLHIAGAPFNQDGNNKYVFHCQHAQRPKARLVAKVYNTEARVRNQAAYLQELDVSSKTQHYVDAFNKTRASNIHFISVRVEYFYADTPVPPFNCVHYLVEEFLDGHLEKFNSNSGWTYKNVATGMAEVAQAFSHFTYKLSHRKEILVDVQGLAKDTLFYMHDIARHTKEEPSPLEPMNHGQKGICSFFKSHKCYATCLKLGLQSCWPDMSGSMEVLPKVRESLQNTAVLHSARSSQCQSILEDNGEESESD</sequence>
<dbReference type="Pfam" id="PF02816">
    <property type="entry name" value="Alpha_kinase"/>
    <property type="match status" value="1"/>
</dbReference>
<dbReference type="SMART" id="SM00811">
    <property type="entry name" value="Alpha_kinase"/>
    <property type="match status" value="1"/>
</dbReference>
<gene>
    <name evidence="7" type="ORF">EVOR1521_LOCUS5921</name>
</gene>
<evidence type="ECO:0000256" key="3">
    <source>
        <dbReference type="ARBA" id="ARBA00022741"/>
    </source>
</evidence>
<reference evidence="7" key="1">
    <citation type="submission" date="2023-08" db="EMBL/GenBank/DDBJ databases">
        <authorList>
            <person name="Chen Y."/>
            <person name="Shah S."/>
            <person name="Dougan E. K."/>
            <person name="Thang M."/>
            <person name="Chan C."/>
        </authorList>
    </citation>
    <scope>NUCLEOTIDE SEQUENCE</scope>
</reference>
<evidence type="ECO:0000256" key="5">
    <source>
        <dbReference type="ARBA" id="ARBA00022840"/>
    </source>
</evidence>
<evidence type="ECO:0000256" key="1">
    <source>
        <dbReference type="ARBA" id="ARBA00022527"/>
    </source>
</evidence>
<dbReference type="GO" id="GO:0004674">
    <property type="term" value="F:protein serine/threonine kinase activity"/>
    <property type="evidence" value="ECO:0007669"/>
    <property type="project" value="UniProtKB-KW"/>
</dbReference>
<feature type="domain" description="Alpha-type protein kinase" evidence="6">
    <location>
        <begin position="58"/>
        <end position="304"/>
    </location>
</feature>
<dbReference type="Gene3D" id="3.20.200.10">
    <property type="entry name" value="MHCK/EF2 kinase"/>
    <property type="match status" value="1"/>
</dbReference>
<evidence type="ECO:0000313" key="7">
    <source>
        <dbReference type="EMBL" id="CAJ1377002.1"/>
    </source>
</evidence>
<dbReference type="AlphaFoldDB" id="A0AA36HYL2"/>
<evidence type="ECO:0000259" key="6">
    <source>
        <dbReference type="PROSITE" id="PS51158"/>
    </source>
</evidence>
<accession>A0AA36HYL2</accession>
<dbReference type="InterPro" id="IPR004166">
    <property type="entry name" value="a-kinase_dom"/>
</dbReference>
<keyword evidence="5" id="KW-0067">ATP-binding</keyword>
<keyword evidence="2" id="KW-0808">Transferase</keyword>
<keyword evidence="3" id="KW-0547">Nucleotide-binding</keyword>
<protein>
    <recommendedName>
        <fullName evidence="6">Alpha-type protein kinase domain-containing protein</fullName>
    </recommendedName>
</protein>
<evidence type="ECO:0000256" key="4">
    <source>
        <dbReference type="ARBA" id="ARBA00022777"/>
    </source>
</evidence>
<keyword evidence="8" id="KW-1185">Reference proteome</keyword>
<dbReference type="GO" id="GO:0005524">
    <property type="term" value="F:ATP binding"/>
    <property type="evidence" value="ECO:0007669"/>
    <property type="project" value="UniProtKB-KW"/>
</dbReference>
<dbReference type="PANTHER" id="PTHR45992:SF11">
    <property type="entry name" value="ALPHA-TYPE PROTEIN KINASE DOMAIN-CONTAINING PROTEIN"/>
    <property type="match status" value="1"/>
</dbReference>
<organism evidence="7 8">
    <name type="scientific">Effrenium voratum</name>
    <dbReference type="NCBI Taxonomy" id="2562239"/>
    <lineage>
        <taxon>Eukaryota</taxon>
        <taxon>Sar</taxon>
        <taxon>Alveolata</taxon>
        <taxon>Dinophyceae</taxon>
        <taxon>Suessiales</taxon>
        <taxon>Symbiodiniaceae</taxon>
        <taxon>Effrenium</taxon>
    </lineage>
</organism>
<dbReference type="PANTHER" id="PTHR45992">
    <property type="entry name" value="EUKARYOTIC ELONGATION FACTOR 2 KINASE-RELATED"/>
    <property type="match status" value="1"/>
</dbReference>
<proteinExistence type="predicted"/>
<dbReference type="PROSITE" id="PS51158">
    <property type="entry name" value="ALPHA_KINASE"/>
    <property type="match status" value="1"/>
</dbReference>
<evidence type="ECO:0000313" key="8">
    <source>
        <dbReference type="Proteomes" id="UP001178507"/>
    </source>
</evidence>
<evidence type="ECO:0000256" key="2">
    <source>
        <dbReference type="ARBA" id="ARBA00022679"/>
    </source>
</evidence>
<dbReference type="EMBL" id="CAUJNA010000436">
    <property type="protein sequence ID" value="CAJ1377002.1"/>
    <property type="molecule type" value="Genomic_DNA"/>
</dbReference>
<keyword evidence="4" id="KW-0418">Kinase</keyword>
<dbReference type="InterPro" id="IPR011009">
    <property type="entry name" value="Kinase-like_dom_sf"/>
</dbReference>
<name>A0AA36HYL2_9DINO</name>